<protein>
    <submittedName>
        <fullName evidence="2">Uncharacterized protein</fullName>
    </submittedName>
</protein>
<feature type="region of interest" description="Disordered" evidence="1">
    <location>
        <begin position="244"/>
        <end position="276"/>
    </location>
</feature>
<dbReference type="Proteomes" id="UP000193920">
    <property type="component" value="Unassembled WGS sequence"/>
</dbReference>
<dbReference type="EMBL" id="MCOG01000138">
    <property type="protein sequence ID" value="ORY38096.1"/>
    <property type="molecule type" value="Genomic_DNA"/>
</dbReference>
<dbReference type="AlphaFoldDB" id="A0A1Y2BTM2"/>
<sequence>MEVWPEWYIESWNGKIIDSINEVVRNNPSLDFGLNIRYSDNQCNSISRHTPLALIKAGLNQTTGASDPLNTSANMTLVSDPNQKTIDDISLKPTESYPFNIYCKIVKKHTFRLQPGASMTHKFVHKPKALINRGYWGYRYAKSLNAFASGNPVTASNTRNIGLKDITSGCLFKVWGSITGTSASGAANHNQVVNLTGKLMFREQFDCRWCAMDQKFTYQFKTDTDLFTPTADQAKKLEVPTKTSIKSAMEVDQDTSNNETQGTGASSSNAQGNANT</sequence>
<organism evidence="2 3">
    <name type="scientific">Neocallimastix californiae</name>
    <dbReference type="NCBI Taxonomy" id="1754190"/>
    <lineage>
        <taxon>Eukaryota</taxon>
        <taxon>Fungi</taxon>
        <taxon>Fungi incertae sedis</taxon>
        <taxon>Chytridiomycota</taxon>
        <taxon>Chytridiomycota incertae sedis</taxon>
        <taxon>Neocallimastigomycetes</taxon>
        <taxon>Neocallimastigales</taxon>
        <taxon>Neocallimastigaceae</taxon>
        <taxon>Neocallimastix</taxon>
    </lineage>
</organism>
<name>A0A1Y2BTM2_9FUNG</name>
<reference evidence="2 3" key="1">
    <citation type="submission" date="2016-08" db="EMBL/GenBank/DDBJ databases">
        <title>A Parts List for Fungal Cellulosomes Revealed by Comparative Genomics.</title>
        <authorList>
            <consortium name="DOE Joint Genome Institute"/>
            <person name="Haitjema C.H."/>
            <person name="Gilmore S.P."/>
            <person name="Henske J.K."/>
            <person name="Solomon K.V."/>
            <person name="De Groot R."/>
            <person name="Kuo A."/>
            <person name="Mondo S.J."/>
            <person name="Salamov A.A."/>
            <person name="Labutti K."/>
            <person name="Zhao Z."/>
            <person name="Chiniquy J."/>
            <person name="Barry K."/>
            <person name="Brewer H.M."/>
            <person name="Purvine S.O."/>
            <person name="Wright A.T."/>
            <person name="Boxma B."/>
            <person name="Van Alen T."/>
            <person name="Hackstein J.H."/>
            <person name="Baker S.E."/>
            <person name="Grigoriev I.V."/>
            <person name="O'Malley M.A."/>
        </authorList>
    </citation>
    <scope>NUCLEOTIDE SEQUENCE [LARGE SCALE GENOMIC DNA]</scope>
    <source>
        <strain evidence="2 3">G1</strain>
    </source>
</reference>
<feature type="compositionally biased region" description="Polar residues" evidence="1">
    <location>
        <begin position="254"/>
        <end position="276"/>
    </location>
</feature>
<evidence type="ECO:0000313" key="2">
    <source>
        <dbReference type="EMBL" id="ORY38096.1"/>
    </source>
</evidence>
<keyword evidence="3" id="KW-1185">Reference proteome</keyword>
<gene>
    <name evidence="2" type="ORF">LY90DRAFT_511008</name>
</gene>
<dbReference type="OrthoDB" id="2155854at2759"/>
<evidence type="ECO:0000313" key="3">
    <source>
        <dbReference type="Proteomes" id="UP000193920"/>
    </source>
</evidence>
<comment type="caution">
    <text evidence="2">The sequence shown here is derived from an EMBL/GenBank/DDBJ whole genome shotgun (WGS) entry which is preliminary data.</text>
</comment>
<evidence type="ECO:0000256" key="1">
    <source>
        <dbReference type="SAM" id="MobiDB-lite"/>
    </source>
</evidence>
<proteinExistence type="predicted"/>
<accession>A0A1Y2BTM2</accession>